<gene>
    <name evidence="2" type="ORF">A2999_01430</name>
</gene>
<dbReference type="Proteomes" id="UP000178798">
    <property type="component" value="Unassembled WGS sequence"/>
</dbReference>
<dbReference type="AlphaFoldDB" id="A0A1F8DUK0"/>
<name>A0A1F8DUK0_9BACT</name>
<evidence type="ECO:0000313" key="2">
    <source>
        <dbReference type="EMBL" id="OGM92122.1"/>
    </source>
</evidence>
<proteinExistence type="predicted"/>
<feature type="region of interest" description="Disordered" evidence="1">
    <location>
        <begin position="294"/>
        <end position="323"/>
    </location>
</feature>
<reference evidence="2 3" key="1">
    <citation type="journal article" date="2016" name="Nat. Commun.">
        <title>Thousands of microbial genomes shed light on interconnected biogeochemical processes in an aquifer system.</title>
        <authorList>
            <person name="Anantharaman K."/>
            <person name="Brown C.T."/>
            <person name="Hug L.A."/>
            <person name="Sharon I."/>
            <person name="Castelle C.J."/>
            <person name="Probst A.J."/>
            <person name="Thomas B.C."/>
            <person name="Singh A."/>
            <person name="Wilkins M.J."/>
            <person name="Karaoz U."/>
            <person name="Brodie E.L."/>
            <person name="Williams K.H."/>
            <person name="Hubbard S.S."/>
            <person name="Banfield J.F."/>
        </authorList>
    </citation>
    <scope>NUCLEOTIDE SEQUENCE [LARGE SCALE GENOMIC DNA]</scope>
</reference>
<evidence type="ECO:0000256" key="1">
    <source>
        <dbReference type="SAM" id="MobiDB-lite"/>
    </source>
</evidence>
<sequence length="323" mass="35393">MFWKDKSLINMFKKFNLIQILSVIILGLSISAVFFPFKQAQFNVYGAAVCPASWYGQEISATAYEYDPDPADGCRPCFTTGYVRCDSIGNLSYRTITSYSGTKATNGSWGVKSERCSPYNVWQATESRDSGYISSAGDINVSYFNYPQMKFLSPGNYSYFSRYVKSYCNQTDWVFPQYTADGYLDFNLSNGNLTVRNSHRDGSWKEQSVAFSLGVPPPPPLVGTINIASNNSSSSWTIAGPEIITGSGISAAYTDKPEGIYTIVWNNVAGYTTPSTESQTLIAGGAITFIGNYQLISPPPPPPPPAPTSSPSSKFKLEEIIPE</sequence>
<evidence type="ECO:0000313" key="3">
    <source>
        <dbReference type="Proteomes" id="UP000178798"/>
    </source>
</evidence>
<dbReference type="EMBL" id="MGIQ01000001">
    <property type="protein sequence ID" value="OGM92122.1"/>
    <property type="molecule type" value="Genomic_DNA"/>
</dbReference>
<organism evidence="2 3">
    <name type="scientific">Candidatus Wolfebacteria bacterium RIFCSPLOWO2_01_FULL_38_11</name>
    <dbReference type="NCBI Taxonomy" id="1802556"/>
    <lineage>
        <taxon>Bacteria</taxon>
        <taxon>Candidatus Wolfeibacteriota</taxon>
    </lineage>
</organism>
<feature type="compositionally biased region" description="Pro residues" evidence="1">
    <location>
        <begin position="297"/>
        <end position="308"/>
    </location>
</feature>
<protein>
    <submittedName>
        <fullName evidence="2">Uncharacterized protein</fullName>
    </submittedName>
</protein>
<accession>A0A1F8DUK0</accession>
<comment type="caution">
    <text evidence="2">The sequence shown here is derived from an EMBL/GenBank/DDBJ whole genome shotgun (WGS) entry which is preliminary data.</text>
</comment>
<dbReference type="STRING" id="1802556.A2999_01430"/>